<dbReference type="GO" id="GO:0003677">
    <property type="term" value="F:DNA binding"/>
    <property type="evidence" value="ECO:0007669"/>
    <property type="project" value="UniProtKB-UniRule"/>
</dbReference>
<reference evidence="4" key="1">
    <citation type="submission" date="2020-10" db="EMBL/GenBank/DDBJ databases">
        <authorList>
            <person name="Gilroy R."/>
        </authorList>
    </citation>
    <scope>NUCLEOTIDE SEQUENCE</scope>
    <source>
        <strain evidence="4">14700</strain>
    </source>
</reference>
<dbReference type="InterPro" id="IPR009057">
    <property type="entry name" value="Homeodomain-like_sf"/>
</dbReference>
<dbReference type="InterPro" id="IPR050624">
    <property type="entry name" value="HTH-type_Tx_Regulator"/>
</dbReference>
<dbReference type="PANTHER" id="PTHR43479:SF7">
    <property type="entry name" value="TETR-FAMILY TRANSCRIPTIONAL REGULATOR"/>
    <property type="match status" value="1"/>
</dbReference>
<sequence>MEEKKRTKAEYRSSLRSKKLIREALVRLMKEKPFEKITITDIVKEADINRGTFYAHFKDSGDVLESIREHIISELKSAFEGMTPDIALANPRPLLESVTEFIARDREYYRMMISIDRIRPLLLDCKYQAIDYLMTSTLAERIGQDDARKSRMVAFLDFIISASFDIYYDILSDKIPMTLEEAPEMLTRAIGMIVRPLSESIR</sequence>
<organism evidence="4 5">
    <name type="scientific">Candidatus Ornithospirochaeta stercoravium</name>
    <dbReference type="NCBI Taxonomy" id="2840897"/>
    <lineage>
        <taxon>Bacteria</taxon>
        <taxon>Pseudomonadati</taxon>
        <taxon>Spirochaetota</taxon>
        <taxon>Spirochaetia</taxon>
        <taxon>Spirochaetales</taxon>
        <taxon>Spirochaetaceae</taxon>
        <taxon>Spirochaetaceae incertae sedis</taxon>
        <taxon>Candidatus Ornithospirochaeta</taxon>
    </lineage>
</organism>
<dbReference type="InterPro" id="IPR001647">
    <property type="entry name" value="HTH_TetR"/>
</dbReference>
<dbReference type="PANTHER" id="PTHR43479">
    <property type="entry name" value="ACREF/ENVCD OPERON REPRESSOR-RELATED"/>
    <property type="match status" value="1"/>
</dbReference>
<evidence type="ECO:0000259" key="3">
    <source>
        <dbReference type="PROSITE" id="PS50977"/>
    </source>
</evidence>
<evidence type="ECO:0000313" key="5">
    <source>
        <dbReference type="Proteomes" id="UP000810292"/>
    </source>
</evidence>
<evidence type="ECO:0000256" key="1">
    <source>
        <dbReference type="ARBA" id="ARBA00023125"/>
    </source>
</evidence>
<dbReference type="PROSITE" id="PS50977">
    <property type="entry name" value="HTH_TETR_2"/>
    <property type="match status" value="1"/>
</dbReference>
<evidence type="ECO:0000313" key="4">
    <source>
        <dbReference type="EMBL" id="MBO8468444.1"/>
    </source>
</evidence>
<protein>
    <submittedName>
        <fullName evidence="4">TetR family transcriptional regulator</fullName>
    </submittedName>
</protein>
<gene>
    <name evidence="4" type="ORF">IAA72_01490</name>
</gene>
<reference evidence="4" key="2">
    <citation type="journal article" date="2021" name="PeerJ">
        <title>Extensive microbial diversity within the chicken gut microbiome revealed by metagenomics and culture.</title>
        <authorList>
            <person name="Gilroy R."/>
            <person name="Ravi A."/>
            <person name="Getino M."/>
            <person name="Pursley I."/>
            <person name="Horton D.L."/>
            <person name="Alikhan N.F."/>
            <person name="Baker D."/>
            <person name="Gharbi K."/>
            <person name="Hall N."/>
            <person name="Watson M."/>
            <person name="Adriaenssens E.M."/>
            <person name="Foster-Nyarko E."/>
            <person name="Jarju S."/>
            <person name="Secka A."/>
            <person name="Antonio M."/>
            <person name="Oren A."/>
            <person name="Chaudhuri R.R."/>
            <person name="La Ragione R."/>
            <person name="Hildebrand F."/>
            <person name="Pallen M.J."/>
        </authorList>
    </citation>
    <scope>NUCLEOTIDE SEQUENCE</scope>
    <source>
        <strain evidence="4">14700</strain>
    </source>
</reference>
<dbReference type="Proteomes" id="UP000810292">
    <property type="component" value="Unassembled WGS sequence"/>
</dbReference>
<dbReference type="EMBL" id="JADIMF010000020">
    <property type="protein sequence ID" value="MBO8468444.1"/>
    <property type="molecule type" value="Genomic_DNA"/>
</dbReference>
<dbReference type="AlphaFoldDB" id="A0A9D9IAW7"/>
<dbReference type="Gene3D" id="1.10.357.10">
    <property type="entry name" value="Tetracycline Repressor, domain 2"/>
    <property type="match status" value="1"/>
</dbReference>
<dbReference type="SUPFAM" id="SSF46689">
    <property type="entry name" value="Homeodomain-like"/>
    <property type="match status" value="1"/>
</dbReference>
<accession>A0A9D9IAW7</accession>
<proteinExistence type="predicted"/>
<keyword evidence="1 2" id="KW-0238">DNA-binding</keyword>
<comment type="caution">
    <text evidence="4">The sequence shown here is derived from an EMBL/GenBank/DDBJ whole genome shotgun (WGS) entry which is preliminary data.</text>
</comment>
<feature type="DNA-binding region" description="H-T-H motif" evidence="2">
    <location>
        <begin position="38"/>
        <end position="57"/>
    </location>
</feature>
<dbReference type="Pfam" id="PF00440">
    <property type="entry name" value="TetR_N"/>
    <property type="match status" value="1"/>
</dbReference>
<evidence type="ECO:0000256" key="2">
    <source>
        <dbReference type="PROSITE-ProRule" id="PRU00335"/>
    </source>
</evidence>
<feature type="domain" description="HTH tetR-type" evidence="3">
    <location>
        <begin position="15"/>
        <end position="75"/>
    </location>
</feature>
<name>A0A9D9IAW7_9SPIO</name>